<reference evidence="3" key="2">
    <citation type="journal article" date="2018" name="BMC Genomics">
        <title>Whole genome sequencing and function prediction of 133 gut anaerobes isolated from chicken caecum in pure cultures.</title>
        <authorList>
            <person name="Medvecky M."/>
            <person name="Cejkova D."/>
            <person name="Polansky O."/>
            <person name="Karasova D."/>
            <person name="Kubasova T."/>
            <person name="Cizek A."/>
            <person name="Rychlik I."/>
        </authorList>
    </citation>
    <scope>NUCLEOTIDE SEQUENCE</scope>
    <source>
        <strain evidence="3">An67</strain>
    </source>
</reference>
<accession>A0A1Y3V181</accession>
<dbReference type="Proteomes" id="UP000196329">
    <property type="component" value="Unassembled WGS sequence"/>
</dbReference>
<organism evidence="3 4">
    <name type="scientific">Bacteroides uniformis</name>
    <dbReference type="NCBI Taxonomy" id="820"/>
    <lineage>
        <taxon>Bacteria</taxon>
        <taxon>Pseudomonadati</taxon>
        <taxon>Bacteroidota</taxon>
        <taxon>Bacteroidia</taxon>
        <taxon>Bacteroidales</taxon>
        <taxon>Bacteroidaceae</taxon>
        <taxon>Bacteroides</taxon>
    </lineage>
</organism>
<protein>
    <submittedName>
        <fullName evidence="3">Uncharacterized protein</fullName>
    </submittedName>
</protein>
<proteinExistence type="predicted"/>
<name>A0A1Y3V181_BACUN</name>
<dbReference type="Proteomes" id="UP001055048">
    <property type="component" value="Unassembled WGS sequence"/>
</dbReference>
<sequence length="444" mass="51625">MQTDINDLGYIYFSVGINNARYMNRDIDNRFSDSVFLGICIYILRFIYYFVKSPWRYNTSLKKEKAVLIYGESTNNRNTLLPIIKELGDNKVIDLFSHSQYPKWKQYWYAIPYLGSLLKELRNANSDKRCIIRYFFAKFWVMYGCNKAAGELLDFYKPSILVMANDHLHFHRALMHEAKKRGIYTLYVQHASVTDKFPPLEFDFSLLDGEDSYNKYNNHKNNSGNIYLTGGIRFDGINISKQNLGGKTVIGVAINQFDDETIVKGTCLQLKSFKFNDPIVEVILRPHPQMPIEMWSTWCKKNNVGFSFAREETSFQFLSRISVLISNQCSIHLDAAMCHTPSIIFKLSSSNIEDSYLFSKNGLAIEAHDMRELSCCIQESRNRQPSETAVKYYNCSYCSNYEGQVAKLMADLIQCIPDKLMIFNKKYKFISIEENENKHVYCTR</sequence>
<dbReference type="EMBL" id="NFHS01000008">
    <property type="protein sequence ID" value="OUN53168.1"/>
    <property type="molecule type" value="Genomic_DNA"/>
</dbReference>
<comment type="caution">
    <text evidence="3">The sequence shown here is derived from an EMBL/GenBank/DDBJ whole genome shotgun (WGS) entry which is preliminary data.</text>
</comment>
<gene>
    <name evidence="3" type="ORF">B5G17_15190</name>
    <name evidence="2" type="ORF">CE91St12_30710</name>
</gene>
<feature type="transmembrane region" description="Helical" evidence="1">
    <location>
        <begin position="31"/>
        <end position="51"/>
    </location>
</feature>
<keyword evidence="1" id="KW-0812">Transmembrane</keyword>
<reference evidence="2" key="3">
    <citation type="submission" date="2022-01" db="EMBL/GenBank/DDBJ databases">
        <title>Novel bile acid biosynthetic pathways are enriched in the microbiome of centenarians.</title>
        <authorList>
            <person name="Sato Y."/>
            <person name="Atarashi K."/>
            <person name="Plichta R.D."/>
            <person name="Arai Y."/>
            <person name="Sasajima S."/>
            <person name="Kearney M.S."/>
            <person name="Suda W."/>
            <person name="Takeshita K."/>
            <person name="Sasaki T."/>
            <person name="Okamoto S."/>
            <person name="Skelly N.A."/>
            <person name="Okamura Y."/>
            <person name="Vlamakis H."/>
            <person name="Li Y."/>
            <person name="Tanoue T."/>
            <person name="Takei H."/>
            <person name="Nittono H."/>
            <person name="Narushima S."/>
            <person name="Irie J."/>
            <person name="Itoh H."/>
            <person name="Moriya K."/>
            <person name="Sugiura Y."/>
            <person name="Suematsu M."/>
            <person name="Moritoki N."/>
            <person name="Shibata S."/>
            <person name="Littman R.D."/>
            <person name="Fischbach A.M."/>
            <person name="Uwamino Y."/>
            <person name="Inoue T."/>
            <person name="Honda A."/>
            <person name="Hattori M."/>
            <person name="Murai T."/>
            <person name="Xavier J.R."/>
            <person name="Hirose N."/>
            <person name="Honda K."/>
        </authorList>
    </citation>
    <scope>NUCLEOTIDE SEQUENCE</scope>
    <source>
        <strain evidence="2">CE91-St12</strain>
    </source>
</reference>
<evidence type="ECO:0000313" key="2">
    <source>
        <dbReference type="EMBL" id="GKH14861.1"/>
    </source>
</evidence>
<dbReference type="AlphaFoldDB" id="A0A1Y3V181"/>
<dbReference type="EMBL" id="BQNL01000001">
    <property type="protein sequence ID" value="GKH14861.1"/>
    <property type="molecule type" value="Genomic_DNA"/>
</dbReference>
<evidence type="ECO:0000313" key="3">
    <source>
        <dbReference type="EMBL" id="OUN53168.1"/>
    </source>
</evidence>
<keyword evidence="1" id="KW-1133">Transmembrane helix</keyword>
<evidence type="ECO:0000256" key="1">
    <source>
        <dbReference type="SAM" id="Phobius"/>
    </source>
</evidence>
<dbReference type="RefSeq" id="WP_087333118.1">
    <property type="nucleotide sequence ID" value="NZ_BQNL01000001.1"/>
</dbReference>
<reference evidence="4" key="1">
    <citation type="submission" date="2017-04" db="EMBL/GenBank/DDBJ databases">
        <title>Function of individual gut microbiota members based on whole genome sequencing of pure cultures obtained from chicken caecum.</title>
        <authorList>
            <person name="Medvecky M."/>
            <person name="Cejkova D."/>
            <person name="Polansky O."/>
            <person name="Karasova D."/>
            <person name="Kubasova T."/>
            <person name="Cizek A."/>
            <person name="Rychlik I."/>
        </authorList>
    </citation>
    <scope>NUCLEOTIDE SEQUENCE [LARGE SCALE GENOMIC DNA]</scope>
    <source>
        <strain evidence="4">An67</strain>
    </source>
</reference>
<keyword evidence="1" id="KW-0472">Membrane</keyword>
<evidence type="ECO:0000313" key="4">
    <source>
        <dbReference type="Proteomes" id="UP000196329"/>
    </source>
</evidence>